<evidence type="ECO:0000256" key="1">
    <source>
        <dbReference type="SAM" id="MobiDB-lite"/>
    </source>
</evidence>
<sequence length="174" mass="17869">MGYKDIIMGKMATRRKCCGCHKNGACRWCVCVKNGLKCVSCAPKESGRCQNLTSSQASQSQPRGAVSSPDRHGLNPVSSVSSSLQSKSEALVTTVSSPASSSTVRNPSSAASSRSSVAGAVSPSSSTLSPSNSLSLPPSRSPPSVSSPSDVDLPSYQPVSTANFAWCSGVPARE</sequence>
<feature type="compositionally biased region" description="Polar residues" evidence="1">
    <location>
        <begin position="53"/>
        <end position="62"/>
    </location>
</feature>
<organism evidence="2">
    <name type="scientific">Amphimedon queenslandica</name>
    <name type="common">Sponge</name>
    <dbReference type="NCBI Taxonomy" id="400682"/>
    <lineage>
        <taxon>Eukaryota</taxon>
        <taxon>Metazoa</taxon>
        <taxon>Porifera</taxon>
        <taxon>Demospongiae</taxon>
        <taxon>Heteroscleromorpha</taxon>
        <taxon>Haplosclerida</taxon>
        <taxon>Niphatidae</taxon>
        <taxon>Amphimedon</taxon>
    </lineage>
</organism>
<protein>
    <recommendedName>
        <fullName evidence="3">Tesmin/TSO1-like CXC domain-containing protein</fullName>
    </recommendedName>
</protein>
<name>A0A1X7SRC1_AMPQE</name>
<dbReference type="EnsemblMetazoa" id="Aqu2.1.04625_001">
    <property type="protein sequence ID" value="Aqu2.1.04625_001"/>
    <property type="gene ID" value="Aqu2.1.04625"/>
</dbReference>
<evidence type="ECO:0000313" key="2">
    <source>
        <dbReference type="EnsemblMetazoa" id="Aqu2.1.04625_001"/>
    </source>
</evidence>
<dbReference type="AlphaFoldDB" id="A0A1X7SRC1"/>
<dbReference type="InParanoid" id="A0A1X7SRC1"/>
<evidence type="ECO:0008006" key="3">
    <source>
        <dbReference type="Google" id="ProtNLM"/>
    </source>
</evidence>
<accession>A0A1X7SRC1</accession>
<reference evidence="2" key="1">
    <citation type="submission" date="2017-05" db="UniProtKB">
        <authorList>
            <consortium name="EnsemblMetazoa"/>
        </authorList>
    </citation>
    <scope>IDENTIFICATION</scope>
</reference>
<feature type="region of interest" description="Disordered" evidence="1">
    <location>
        <begin position="53"/>
        <end position="154"/>
    </location>
</feature>
<feature type="compositionally biased region" description="Low complexity" evidence="1">
    <location>
        <begin position="78"/>
        <end position="154"/>
    </location>
</feature>
<proteinExistence type="predicted"/>